<feature type="region of interest" description="Disordered" evidence="1">
    <location>
        <begin position="294"/>
        <end position="322"/>
    </location>
</feature>
<dbReference type="InterPro" id="IPR004343">
    <property type="entry name" value="Plus-3_dom"/>
</dbReference>
<evidence type="ECO:0000313" key="3">
    <source>
        <dbReference type="EMBL" id="KAL3727085.1"/>
    </source>
</evidence>
<feature type="compositionally biased region" description="Basic and acidic residues" evidence="1">
    <location>
        <begin position="554"/>
        <end position="563"/>
    </location>
</feature>
<dbReference type="SUPFAM" id="SSF159042">
    <property type="entry name" value="Plus3-like"/>
    <property type="match status" value="1"/>
</dbReference>
<comment type="caution">
    <text evidence="3">The sequence shown here is derived from an EMBL/GenBank/DDBJ whole genome shotgun (WGS) entry which is preliminary data.</text>
</comment>
<proteinExistence type="predicted"/>
<dbReference type="Proteomes" id="UP001634007">
    <property type="component" value="Unassembled WGS sequence"/>
</dbReference>
<dbReference type="Gene3D" id="3.90.70.200">
    <property type="entry name" value="Plus-3 domain"/>
    <property type="match status" value="1"/>
</dbReference>
<dbReference type="AlphaFoldDB" id="A0ABD3JHX5"/>
<evidence type="ECO:0000259" key="2">
    <source>
        <dbReference type="PROSITE" id="PS51360"/>
    </source>
</evidence>
<dbReference type="SMART" id="SM00719">
    <property type="entry name" value="Plus3"/>
    <property type="match status" value="1"/>
</dbReference>
<protein>
    <recommendedName>
        <fullName evidence="2">Plus3 domain-containing protein</fullName>
    </recommendedName>
</protein>
<feature type="domain" description="Plus3" evidence="2">
    <location>
        <begin position="878"/>
        <end position="1004"/>
    </location>
</feature>
<feature type="region of interest" description="Disordered" evidence="1">
    <location>
        <begin position="521"/>
        <end position="563"/>
    </location>
</feature>
<reference evidence="3 4" key="1">
    <citation type="submission" date="2024-11" db="EMBL/GenBank/DDBJ databases">
        <title>Chromosome-level genome assembly of Eucalyptus globulus Labill. provides insights into its genome evolution.</title>
        <authorList>
            <person name="Li X."/>
        </authorList>
    </citation>
    <scope>NUCLEOTIDE SEQUENCE [LARGE SCALE GENOMIC DNA]</scope>
    <source>
        <strain evidence="3">CL2024</strain>
        <tissue evidence="3">Fresh tender leaves</tissue>
    </source>
</reference>
<dbReference type="PANTHER" id="PTHR38940">
    <property type="entry name" value="PLUS3 DOMAIN-CONTAINING PROTEIN"/>
    <property type="match status" value="1"/>
</dbReference>
<evidence type="ECO:0000313" key="4">
    <source>
        <dbReference type="Proteomes" id="UP001634007"/>
    </source>
</evidence>
<sequence length="1004" mass="109782">MNLENQKIEPVTELALALDYSSQCNQRTSNNDPSAGANAGSSESLKFVAANPLSELVWSPHRGLSLKCADCSFIERKPSPICGARSKYASEKVDLMDDVNAEADAPVSHINLEIEGSRYGEPEDCCGFVGQRAEITTSKENAFPNVLGQVSEKNGNPPQNEVSPGDPAFRGLDVTMNYERLAAGVTMVSEALPLNEQRASATLAFSPRGEDDKLASFLIEESKKTSIPGLPLLEKLESTAENDVRTLNSENICHAAADAVASESEVKSISMQDADIQHKGKLVCSNRRICGSHKEGKEKALSDGDTSERLIKEDDNSHESVESCNSASLYSVGRKRGSVESHLIGGNKQARYVQNQTASSSFAGQDSSFMNWISNMVKGLSKTNQDVAGSPSLALTGPGSGNEHLDGSFVGGFQNLDANCGNMGFKSLFQSIYCLNKTAQESRVLLLPSQAGEGSTKTELANKICAKDVHPLTCLAENNNPSKKLLLHCRMLDESAPEIGTGGPNITQVLDARFAVSQENCENHSTKNKNLDNLDNRSNKNSKDSSNSSLGEHNSLKAGKDHSYSSEEKISNLGCRNDSQRSLWITRFSSRTSCSIQKQDICVQSMGGTIDDSGNFMRITAHSKQSFGCHPDPTKLEVKDCNSEEPSGVGKEPQDCAAGGEASFGFRKLQNSHDHHMIQKVNCISSSQRLKSSEEMVSLFARRLDALKHIFPTNSLDGGAGCSATCLFCGIKGHGLHKCSEIAEVELEDLLRTAKSYQAVEEMTPLCIRCYQLNHWAITCPNVVSKSMLPEDCSYVVNHRCSDISQLQNKQMYQKSNLIDSSNGNLKLKEVPSSDKDIPNPSWIRKWSALSPLQNRLKENVITPPGNFSEWHISDVPKVIFDSIKMLRLSRTSILKWMSAQTSPVHLDGFFLRLRLGKWEGLGRTGYYVACITGMQGDKSSGRNPISVNIGGARCLVESRYISNHDFLEDELVAWLRMTSRAGGKIPSEEDLRMKVEEKKRLGF</sequence>
<feature type="compositionally biased region" description="Basic and acidic residues" evidence="1">
    <location>
        <begin position="294"/>
        <end position="321"/>
    </location>
</feature>
<keyword evidence="4" id="KW-1185">Reference proteome</keyword>
<name>A0ABD3JHX5_EUCGL</name>
<dbReference type="Pfam" id="PF03126">
    <property type="entry name" value="Plus-3"/>
    <property type="match status" value="1"/>
</dbReference>
<accession>A0ABD3JHX5</accession>
<dbReference type="InterPro" id="IPR036128">
    <property type="entry name" value="Plus3-like_sf"/>
</dbReference>
<dbReference type="EMBL" id="JBJKBG010000008">
    <property type="protein sequence ID" value="KAL3727085.1"/>
    <property type="molecule type" value="Genomic_DNA"/>
</dbReference>
<dbReference type="PROSITE" id="PS51360">
    <property type="entry name" value="PLUS3"/>
    <property type="match status" value="1"/>
</dbReference>
<feature type="compositionally biased region" description="Basic and acidic residues" evidence="1">
    <location>
        <begin position="521"/>
        <end position="543"/>
    </location>
</feature>
<organism evidence="3 4">
    <name type="scientific">Eucalyptus globulus</name>
    <name type="common">Tasmanian blue gum</name>
    <dbReference type="NCBI Taxonomy" id="34317"/>
    <lineage>
        <taxon>Eukaryota</taxon>
        <taxon>Viridiplantae</taxon>
        <taxon>Streptophyta</taxon>
        <taxon>Embryophyta</taxon>
        <taxon>Tracheophyta</taxon>
        <taxon>Spermatophyta</taxon>
        <taxon>Magnoliopsida</taxon>
        <taxon>eudicotyledons</taxon>
        <taxon>Gunneridae</taxon>
        <taxon>Pentapetalae</taxon>
        <taxon>rosids</taxon>
        <taxon>malvids</taxon>
        <taxon>Myrtales</taxon>
        <taxon>Myrtaceae</taxon>
        <taxon>Myrtoideae</taxon>
        <taxon>Eucalypteae</taxon>
        <taxon>Eucalyptus</taxon>
    </lineage>
</organism>
<dbReference type="PANTHER" id="PTHR38940:SF4">
    <property type="entry name" value="OS01G0775100 PROTEIN"/>
    <property type="match status" value="1"/>
</dbReference>
<gene>
    <name evidence="3" type="ORF">ACJRO7_031912</name>
</gene>
<evidence type="ECO:0000256" key="1">
    <source>
        <dbReference type="SAM" id="MobiDB-lite"/>
    </source>
</evidence>